<sequence length="51" mass="5547">MKYTFNEDKHLHLLDGKPLTGTSSVGNVLAKGGLVWWSSGLACAEFGWLNP</sequence>
<feature type="non-terminal residue" evidence="1">
    <location>
        <position position="51"/>
    </location>
</feature>
<reference evidence="1" key="1">
    <citation type="journal article" date="2015" name="Nature">
        <title>Complex archaea that bridge the gap between prokaryotes and eukaryotes.</title>
        <authorList>
            <person name="Spang A."/>
            <person name="Saw J.H."/>
            <person name="Jorgensen S.L."/>
            <person name="Zaremba-Niedzwiedzka K."/>
            <person name="Martijn J."/>
            <person name="Lind A.E."/>
            <person name="van Eijk R."/>
            <person name="Schleper C."/>
            <person name="Guy L."/>
            <person name="Ettema T.J."/>
        </authorList>
    </citation>
    <scope>NUCLEOTIDE SEQUENCE</scope>
</reference>
<gene>
    <name evidence="1" type="ORF">LCGC14_2560730</name>
</gene>
<dbReference type="EMBL" id="LAZR01042262">
    <property type="protein sequence ID" value="KKL09949.1"/>
    <property type="molecule type" value="Genomic_DNA"/>
</dbReference>
<name>A0A0F9AK30_9ZZZZ</name>
<organism evidence="1">
    <name type="scientific">marine sediment metagenome</name>
    <dbReference type="NCBI Taxonomy" id="412755"/>
    <lineage>
        <taxon>unclassified sequences</taxon>
        <taxon>metagenomes</taxon>
        <taxon>ecological metagenomes</taxon>
    </lineage>
</organism>
<protein>
    <submittedName>
        <fullName evidence="1">Uncharacterized protein</fullName>
    </submittedName>
</protein>
<accession>A0A0F9AK30</accession>
<comment type="caution">
    <text evidence="1">The sequence shown here is derived from an EMBL/GenBank/DDBJ whole genome shotgun (WGS) entry which is preliminary data.</text>
</comment>
<evidence type="ECO:0000313" key="1">
    <source>
        <dbReference type="EMBL" id="KKL09949.1"/>
    </source>
</evidence>
<dbReference type="AlphaFoldDB" id="A0A0F9AK30"/>
<proteinExistence type="predicted"/>